<sequence>MNYTASLLALGGFFLWVVIATLIWARRMRKLKKEYSLNKSKFKN</sequence>
<dbReference type="RefSeq" id="WP_275040741.1">
    <property type="nucleotide sequence ID" value="NZ_CP138967.1"/>
</dbReference>
<evidence type="ECO:0000313" key="2">
    <source>
        <dbReference type="EMBL" id="KGG19233.1"/>
    </source>
</evidence>
<dbReference type="EMBL" id="JNAX01000015">
    <property type="protein sequence ID" value="KGG19233.1"/>
    <property type="molecule type" value="Genomic_DNA"/>
</dbReference>
<name>A0A0A2BYT0_PROMR</name>
<keyword evidence="1" id="KW-1133">Transmembrane helix</keyword>
<evidence type="ECO:0000313" key="3">
    <source>
        <dbReference type="Proteomes" id="UP000030392"/>
    </source>
</evidence>
<keyword evidence="1" id="KW-0472">Membrane</keyword>
<comment type="caution">
    <text evidence="2">The sequence shown here is derived from an EMBL/GenBank/DDBJ whole genome shotgun (WGS) entry which is preliminary data.</text>
</comment>
<protein>
    <recommendedName>
        <fullName evidence="4">CcmD family protein</fullName>
    </recommendedName>
</protein>
<evidence type="ECO:0000256" key="1">
    <source>
        <dbReference type="SAM" id="Phobius"/>
    </source>
</evidence>
<gene>
    <name evidence="2" type="ORF">EV03_1613</name>
</gene>
<accession>A0A0A2BYT0</accession>
<dbReference type="Proteomes" id="UP000030392">
    <property type="component" value="Unassembled WGS sequence"/>
</dbReference>
<reference evidence="3" key="1">
    <citation type="journal article" date="2014" name="Sci. Data">
        <title>Genomes of diverse isolates of the marine cyanobacterium Prochlorococcus.</title>
        <authorList>
            <person name="Biller S."/>
            <person name="Berube P."/>
            <person name="Thompson J."/>
            <person name="Kelly L."/>
            <person name="Roggensack S."/>
            <person name="Awad L."/>
            <person name="Roache-Johnson K."/>
            <person name="Ding H."/>
            <person name="Giovannoni S.J."/>
            <person name="Moore L.R."/>
            <person name="Chisholm S.W."/>
        </authorList>
    </citation>
    <scope>NUCLEOTIDE SEQUENCE [LARGE SCALE GENOMIC DNA]</scope>
    <source>
        <strain evidence="3">PAC1</strain>
    </source>
</reference>
<evidence type="ECO:0008006" key="4">
    <source>
        <dbReference type="Google" id="ProtNLM"/>
    </source>
</evidence>
<feature type="transmembrane region" description="Helical" evidence="1">
    <location>
        <begin position="6"/>
        <end position="25"/>
    </location>
</feature>
<organism evidence="2 3">
    <name type="scientific">Prochlorococcus marinus str. PAC1</name>
    <dbReference type="NCBI Taxonomy" id="59924"/>
    <lineage>
        <taxon>Bacteria</taxon>
        <taxon>Bacillati</taxon>
        <taxon>Cyanobacteriota</taxon>
        <taxon>Cyanophyceae</taxon>
        <taxon>Synechococcales</taxon>
        <taxon>Prochlorococcaceae</taxon>
        <taxon>Prochlorococcus</taxon>
    </lineage>
</organism>
<proteinExistence type="predicted"/>
<keyword evidence="1" id="KW-0812">Transmembrane</keyword>
<dbReference type="AlphaFoldDB" id="A0A0A2BYT0"/>